<name>A0A081P8F8_9BACL</name>
<keyword evidence="4" id="KW-1185">Reference proteome</keyword>
<dbReference type="Pfam" id="PF00144">
    <property type="entry name" value="Beta-lactamase"/>
    <property type="match status" value="1"/>
</dbReference>
<dbReference type="SUPFAM" id="SSF56601">
    <property type="entry name" value="beta-lactamase/transpeptidase-like"/>
    <property type="match status" value="1"/>
</dbReference>
<proteinExistence type="predicted"/>
<accession>A0A081P8F8</accession>
<dbReference type="PANTHER" id="PTHR43283">
    <property type="entry name" value="BETA-LACTAMASE-RELATED"/>
    <property type="match status" value="1"/>
</dbReference>
<dbReference type="AlphaFoldDB" id="A0A081P8F8"/>
<reference evidence="3 4" key="1">
    <citation type="submission" date="2014-06" db="EMBL/GenBank/DDBJ databases">
        <title>Draft genome sequence of Paenibacillus sp. MSt1.</title>
        <authorList>
            <person name="Aw Y.K."/>
            <person name="Ong K.S."/>
            <person name="Gan H.M."/>
            <person name="Lee S.M."/>
        </authorList>
    </citation>
    <scope>NUCLEOTIDE SEQUENCE [LARGE SCALE GENOMIC DNA]</scope>
    <source>
        <strain evidence="3 4">MSt1</strain>
    </source>
</reference>
<dbReference type="InterPro" id="IPR012338">
    <property type="entry name" value="Beta-lactam/transpept-like"/>
</dbReference>
<gene>
    <name evidence="3" type="ORF">ET33_24065</name>
</gene>
<dbReference type="InterPro" id="IPR001466">
    <property type="entry name" value="Beta-lactam-related"/>
</dbReference>
<organism evidence="3 4">
    <name type="scientific">Paenibacillus tyrfis</name>
    <dbReference type="NCBI Taxonomy" id="1501230"/>
    <lineage>
        <taxon>Bacteria</taxon>
        <taxon>Bacillati</taxon>
        <taxon>Bacillota</taxon>
        <taxon>Bacilli</taxon>
        <taxon>Bacillales</taxon>
        <taxon>Paenibacillaceae</taxon>
        <taxon>Paenibacillus</taxon>
    </lineage>
</organism>
<dbReference type="OrthoDB" id="9770183at2"/>
<dbReference type="Proteomes" id="UP000028123">
    <property type="component" value="Unassembled WGS sequence"/>
</dbReference>
<evidence type="ECO:0000256" key="1">
    <source>
        <dbReference type="ARBA" id="ARBA00022801"/>
    </source>
</evidence>
<dbReference type="EMBL" id="JNVM01000004">
    <property type="protein sequence ID" value="KEQ26981.1"/>
    <property type="molecule type" value="Genomic_DNA"/>
</dbReference>
<feature type="domain" description="Beta-lactamase-related" evidence="2">
    <location>
        <begin position="10"/>
        <end position="326"/>
    </location>
</feature>
<keyword evidence="1" id="KW-0378">Hydrolase</keyword>
<sequence>MTDPKKWDAVDRLIRRWVKEKAIPGAVVDISLGADVRWSQAYGSYSDGTAERQVTERTMFDVASLTKVTVTLPVILALAERGRLRLDDPVQAYIPGFRHPNVTLRHLLMHTSGLSPELPYAKRTERRDVIPLVLKQELVTVPGEQAVYSDLGMILLGEVAAVVSGQSLESCARRYVFNPLGMADSMFNPRPELLGRIAATEPLDDGTGYVHGVVHDEKCYHLGGVSGSAGLFTTADNLHKYAQAWLDPDGGGLLNREIIGACFRNPYQGRALGWELWHGQERAPACGASWPHGSFGHTGFTGTSLWIDPHHELIVVFLTNAVHFGRSPIMRELRPILHTTVYTSLIEDK</sequence>
<evidence type="ECO:0000313" key="4">
    <source>
        <dbReference type="Proteomes" id="UP000028123"/>
    </source>
</evidence>
<dbReference type="PANTHER" id="PTHR43283:SF11">
    <property type="entry name" value="BETA-LACTAMASE-RELATED DOMAIN-CONTAINING PROTEIN"/>
    <property type="match status" value="1"/>
</dbReference>
<dbReference type="InterPro" id="IPR050789">
    <property type="entry name" value="Diverse_Enzym_Activities"/>
</dbReference>
<dbReference type="RefSeq" id="WP_036676667.1">
    <property type="nucleotide sequence ID" value="NZ_JNVM01000004.1"/>
</dbReference>
<evidence type="ECO:0000313" key="3">
    <source>
        <dbReference type="EMBL" id="KEQ26981.1"/>
    </source>
</evidence>
<comment type="caution">
    <text evidence="3">The sequence shown here is derived from an EMBL/GenBank/DDBJ whole genome shotgun (WGS) entry which is preliminary data.</text>
</comment>
<protein>
    <recommendedName>
        <fullName evidence="2">Beta-lactamase-related domain-containing protein</fullName>
    </recommendedName>
</protein>
<dbReference type="eggNOG" id="COG1680">
    <property type="taxonomic scope" value="Bacteria"/>
</dbReference>
<evidence type="ECO:0000259" key="2">
    <source>
        <dbReference type="Pfam" id="PF00144"/>
    </source>
</evidence>
<dbReference type="GO" id="GO:0016787">
    <property type="term" value="F:hydrolase activity"/>
    <property type="evidence" value="ECO:0007669"/>
    <property type="project" value="UniProtKB-KW"/>
</dbReference>
<dbReference type="Gene3D" id="3.40.710.10">
    <property type="entry name" value="DD-peptidase/beta-lactamase superfamily"/>
    <property type="match status" value="1"/>
</dbReference>